<dbReference type="Pfam" id="PF22933">
    <property type="entry name" value="ComC_SSD"/>
    <property type="match status" value="1"/>
</dbReference>
<protein>
    <recommendedName>
        <fullName evidence="4">EGF-like domain-containing protein</fullName>
    </recommendedName>
</protein>
<evidence type="ECO:0000313" key="6">
    <source>
        <dbReference type="Proteomes" id="UP001344447"/>
    </source>
</evidence>
<keyword evidence="2" id="KW-0472">Membrane</keyword>
<dbReference type="CDD" id="cd00055">
    <property type="entry name" value="EGF_Lam"/>
    <property type="match status" value="1"/>
</dbReference>
<dbReference type="PROSITE" id="PS00022">
    <property type="entry name" value="EGF_1"/>
    <property type="match status" value="2"/>
</dbReference>
<dbReference type="AlphaFoldDB" id="A0AAN7YZ14"/>
<dbReference type="PROSITE" id="PS50026">
    <property type="entry name" value="EGF_3"/>
    <property type="match status" value="1"/>
</dbReference>
<dbReference type="PANTHER" id="PTHR24032">
    <property type="entry name" value="EGF-LIKE DOMAIN-CONTAINING PROTEIN-RELATED-RELATED"/>
    <property type="match status" value="1"/>
</dbReference>
<feature type="chain" id="PRO_5042894075" description="EGF-like domain-containing protein" evidence="3">
    <location>
        <begin position="21"/>
        <end position="1120"/>
    </location>
</feature>
<keyword evidence="2" id="KW-1133">Transmembrane helix</keyword>
<dbReference type="Proteomes" id="UP001344447">
    <property type="component" value="Unassembled WGS sequence"/>
</dbReference>
<keyword evidence="1" id="KW-0245">EGF-like domain</keyword>
<organism evidence="5 6">
    <name type="scientific">Dictyostelium firmibasis</name>
    <dbReference type="NCBI Taxonomy" id="79012"/>
    <lineage>
        <taxon>Eukaryota</taxon>
        <taxon>Amoebozoa</taxon>
        <taxon>Evosea</taxon>
        <taxon>Eumycetozoa</taxon>
        <taxon>Dictyostelia</taxon>
        <taxon>Dictyosteliales</taxon>
        <taxon>Dictyosteliaceae</taxon>
        <taxon>Dictyostelium</taxon>
    </lineage>
</organism>
<dbReference type="InterPro" id="IPR054484">
    <property type="entry name" value="ComC_SSD"/>
</dbReference>
<keyword evidence="2" id="KW-0812">Transmembrane</keyword>
<dbReference type="SUPFAM" id="SSF52058">
    <property type="entry name" value="L domain-like"/>
    <property type="match status" value="1"/>
</dbReference>
<evidence type="ECO:0000256" key="3">
    <source>
        <dbReference type="SAM" id="SignalP"/>
    </source>
</evidence>
<feature type="disulfide bond" evidence="1">
    <location>
        <begin position="682"/>
        <end position="691"/>
    </location>
</feature>
<evidence type="ECO:0000259" key="4">
    <source>
        <dbReference type="PROSITE" id="PS50026"/>
    </source>
</evidence>
<accession>A0AAN7YZ14</accession>
<feature type="disulfide bond" evidence="1">
    <location>
        <begin position="663"/>
        <end position="673"/>
    </location>
</feature>
<feature type="domain" description="EGF-like" evidence="4">
    <location>
        <begin position="659"/>
        <end position="692"/>
    </location>
</feature>
<dbReference type="InterPro" id="IPR057013">
    <property type="entry name" value="LRR_ComC"/>
</dbReference>
<comment type="caution">
    <text evidence="5">The sequence shown here is derived from an EMBL/GenBank/DDBJ whole genome shotgun (WGS) entry which is preliminary data.</text>
</comment>
<dbReference type="InterPro" id="IPR000742">
    <property type="entry name" value="EGF"/>
</dbReference>
<evidence type="ECO:0000313" key="5">
    <source>
        <dbReference type="EMBL" id="KAK5577910.1"/>
    </source>
</evidence>
<keyword evidence="3" id="KW-0732">Signal</keyword>
<proteinExistence type="predicted"/>
<feature type="signal peptide" evidence="3">
    <location>
        <begin position="1"/>
        <end position="20"/>
    </location>
</feature>
<evidence type="ECO:0000256" key="1">
    <source>
        <dbReference type="PROSITE-ProRule" id="PRU00076"/>
    </source>
</evidence>
<name>A0AAN7YZ14_9MYCE</name>
<dbReference type="Gene3D" id="3.80.10.10">
    <property type="entry name" value="Ribonuclease Inhibitor"/>
    <property type="match status" value="1"/>
</dbReference>
<dbReference type="InterPro" id="IPR053331">
    <property type="entry name" value="EGF-like_comC"/>
</dbReference>
<dbReference type="InterPro" id="IPR002049">
    <property type="entry name" value="LE_dom"/>
</dbReference>
<sequence>MKSCILFLTICFLLFSKLKSQSLNPNDETCLGNLISNLELTSKYNQSNYCTTKNIACRVSNGEKYISSLIDFTSNSLYQVKYEDIKCFSSISALVFIGLKISSNFLQGPFPTLKSVQLNSCTIDYTQIFLNISSNLTFLFFNEVPTPISVSIKLSAIQNLNNFDFHLSQIAPSSNNVQLINDFPINGGVKKIKASINIDMYDLPNMDNIDCPYLQIVLTNQPNGAFNNTQTLNNLKSLSISAPGFSTNLSSLVNIPKNNTIQSLNFGCEKVLTSIVLDLSHLASLNKFVIMATNLSGFPIDSNKIPLILPQSINELVLMNNGKFSNTGEFLLNYSNLTQVDLSNNKLTGNFSQWRNSGFNELKIADNSLQGSIDSSWCTTMIYTNNNQLSGPLPSCFTCHISSALVKTMVSNTGGNSFTNINPAPLCTTLIPNLRYIVSTKILELYGQDLGFDFGDITTSNTSVSFNSIIKPSVLFSATVAQTFLPQYIDVTFKAPNQVYRLSTTQKAPSVAMIKPTISTKQFSFDGSYFNYNKSSFSILVDHFECTVGSATFYQVNCTIQSNTYNSNSFSKITINVEDYYLKKLTILTTTLVAYLNQTTSVNCASDCSSISGGSGEGICNTLTGQCYIGCPNNCTDGGTCDSIGVCICSQNRIFSDCSGHNCTSTCEHSSTCDTTKGVCKCVPNYQGEFCTIPSHYITSVIPCSTDGGEVSIDGWFGDDDDATHTLSSYTVTIGQLDCTVTSVNKSTIKCNLGSGTGTKNIKIINTKYTNVIFNGIGLFSYRNQIKTCPNNCTSINNGRCINSTGECECINKFTGFDCSLSIPTSPQPSTNSTVNNTGGVTINNQDTAYEISIISLNEISFDGSIIISHQLNRNWSIDSNNTELNKFKFSQTLINNTCTITYMIEEIKNENKNFTFGTTTFTLEKDSIKLTVSINNYQYQSTLNTLQLVFYSAVSTNTDSTDNNNECNKKEASIDTSEVNNQQVSNYIQISKNSKILVGRFINQVISDSRATFMSSTIIKDNNDSSTSTSSIKLGLNLPHCNECLIDPDFSVLVSPDFKQSCSDDGSNKNKWLIPVAVVVPVVGCALIFVVAIIIFKKNRVNIKIFALKLKPFKNKQQI</sequence>
<evidence type="ECO:0000256" key="2">
    <source>
        <dbReference type="SAM" id="Phobius"/>
    </source>
</evidence>
<dbReference type="EMBL" id="JAVFKY010000004">
    <property type="protein sequence ID" value="KAK5577910.1"/>
    <property type="molecule type" value="Genomic_DNA"/>
</dbReference>
<keyword evidence="6" id="KW-1185">Reference proteome</keyword>
<dbReference type="InterPro" id="IPR032675">
    <property type="entry name" value="LRR_dom_sf"/>
</dbReference>
<reference evidence="5 6" key="1">
    <citation type="submission" date="2023-11" db="EMBL/GenBank/DDBJ databases">
        <title>Dfirmibasis_genome.</title>
        <authorList>
            <person name="Edelbroek B."/>
            <person name="Kjellin J."/>
            <person name="Jerlstrom-Hultqvist J."/>
            <person name="Soderbom F."/>
        </authorList>
    </citation>
    <scope>NUCLEOTIDE SEQUENCE [LARGE SCALE GENOMIC DNA]</scope>
    <source>
        <strain evidence="5 6">TNS-C-14</strain>
    </source>
</reference>
<keyword evidence="1" id="KW-1015">Disulfide bond</keyword>
<comment type="caution">
    <text evidence="1">Lacks conserved residue(s) required for the propagation of feature annotation.</text>
</comment>
<gene>
    <name evidence="5" type="ORF">RB653_002858</name>
</gene>
<dbReference type="PANTHER" id="PTHR24032:SF13">
    <property type="entry name" value="EGF-LIKE DOMAIN-CONTAINING PROTEIN"/>
    <property type="match status" value="1"/>
</dbReference>
<dbReference type="Pfam" id="PF24141">
    <property type="entry name" value="LRR_ComC"/>
    <property type="match status" value="1"/>
</dbReference>
<feature type="transmembrane region" description="Helical" evidence="2">
    <location>
        <begin position="1073"/>
        <end position="1097"/>
    </location>
</feature>